<proteinExistence type="predicted"/>
<evidence type="ECO:0008006" key="3">
    <source>
        <dbReference type="Google" id="ProtNLM"/>
    </source>
</evidence>
<sequence length="165" mass="18627">MEKLNDEFSLQNLLDIKGLPGVVGEDVVVYEKLELEQVESHPDDRVADLYEDYKMVRETIRFQRQMLMNISTIALENAKNSESPKQVEAFTKLMSEMTNSISKMMQLHKDINEILNVKPTSSTGTTESPTIKADTVFIGTPADLMQQMGTHQASSKKNVAIDMEE</sequence>
<evidence type="ECO:0000313" key="1">
    <source>
        <dbReference type="EMBL" id="UNY47129.1"/>
    </source>
</evidence>
<name>A0AAE9GD69_9CAUD</name>
<dbReference type="EMBL" id="OM638103">
    <property type="protein sequence ID" value="UNY47129.1"/>
    <property type="molecule type" value="Genomic_DNA"/>
</dbReference>
<keyword evidence="2" id="KW-1185">Reference proteome</keyword>
<accession>A0AAE9GD69</accession>
<organism evidence="1 2">
    <name type="scientific">Cronobacter phage LPCS28</name>
    <dbReference type="NCBI Taxonomy" id="2924885"/>
    <lineage>
        <taxon>Viruses</taxon>
        <taxon>Duplodnaviria</taxon>
        <taxon>Heunggongvirae</taxon>
        <taxon>Uroviricota</taxon>
        <taxon>Caudoviricetes</taxon>
        <taxon>Pantevenvirales</taxon>
        <taxon>Straboviridae</taxon>
        <taxon>Nanhuvirus</taxon>
        <taxon>Nanhuvirus LPCS28</taxon>
    </lineage>
</organism>
<gene>
    <name evidence="1" type="ORF">EHEKIMEA_00247</name>
</gene>
<dbReference type="Gene3D" id="1.10.287.1060">
    <property type="entry name" value="ESAT-6-like"/>
    <property type="match status" value="1"/>
</dbReference>
<reference evidence="1 2" key="1">
    <citation type="submission" date="2022-02" db="EMBL/GenBank/DDBJ databases">
        <authorList>
            <person name="Tian F."/>
            <person name="Li J."/>
            <person name="Li F."/>
            <person name="Tong Y."/>
        </authorList>
    </citation>
    <scope>NUCLEOTIDE SEQUENCE [LARGE SCALE GENOMIC DNA]</scope>
</reference>
<protein>
    <recommendedName>
        <fullName evidence="3">Terminase small subunit</fullName>
    </recommendedName>
</protein>
<dbReference type="Pfam" id="PF11053">
    <property type="entry name" value="DNA_Packaging"/>
    <property type="match status" value="1"/>
</dbReference>
<dbReference type="InterPro" id="IPR020342">
    <property type="entry name" value="Phage_T4_Gp16_DNA-pack"/>
</dbReference>
<dbReference type="Proteomes" id="UP000832072">
    <property type="component" value="Segment"/>
</dbReference>
<evidence type="ECO:0000313" key="2">
    <source>
        <dbReference type="Proteomes" id="UP000832072"/>
    </source>
</evidence>